<dbReference type="AlphaFoldDB" id="A0A7R9I972"/>
<dbReference type="PROSITE" id="PS50137">
    <property type="entry name" value="DS_RBD"/>
    <property type="match status" value="1"/>
</dbReference>
<evidence type="ECO:0000259" key="3">
    <source>
        <dbReference type="PROSITE" id="PS50137"/>
    </source>
</evidence>
<dbReference type="SUPFAM" id="SSF54768">
    <property type="entry name" value="dsRNA-binding domain-like"/>
    <property type="match status" value="1"/>
</dbReference>
<dbReference type="InterPro" id="IPR014720">
    <property type="entry name" value="dsRBD_dom"/>
</dbReference>
<sequence length="228" mass="25156">MAKTSLAHDVATVTRGEILSCLSLSLVGVNTVGRLQEMAQAKKWKMPLYQERGTINSLQYVKCTLEDITTEGCSTTKKEAKKIAAGKMLAQLNVSRSLGSTSPFGSPITSTTTSASEITNPTIVDAFNFNSIPVSDNLIDLGITTDNEVSLNIKTEKMKYQALPRLCAPPPPLINQLREALLNPLAAVDKIQTRRWRGDWRSSMGICDETAQRRNKKSQYSFPLEYLE</sequence>
<dbReference type="GO" id="GO:0030422">
    <property type="term" value="P:siRNA processing"/>
    <property type="evidence" value="ECO:0007669"/>
    <property type="project" value="TreeGrafter"/>
</dbReference>
<dbReference type="GO" id="GO:0016442">
    <property type="term" value="C:RISC complex"/>
    <property type="evidence" value="ECO:0007669"/>
    <property type="project" value="TreeGrafter"/>
</dbReference>
<dbReference type="Gene3D" id="3.30.160.20">
    <property type="match status" value="1"/>
</dbReference>
<dbReference type="InterPro" id="IPR051247">
    <property type="entry name" value="RLC_Component"/>
</dbReference>
<protein>
    <recommendedName>
        <fullName evidence="3">DRBM domain-containing protein</fullName>
    </recommendedName>
</protein>
<accession>A0A7R9I972</accession>
<evidence type="ECO:0000256" key="1">
    <source>
        <dbReference type="ARBA" id="ARBA00022884"/>
    </source>
</evidence>
<evidence type="ECO:0000313" key="4">
    <source>
        <dbReference type="EMBL" id="CAD7452448.1"/>
    </source>
</evidence>
<feature type="domain" description="DRBM" evidence="3">
    <location>
        <begin position="30"/>
        <end position="94"/>
    </location>
</feature>
<dbReference type="GO" id="GO:0070578">
    <property type="term" value="C:RISC-loading complex"/>
    <property type="evidence" value="ECO:0007669"/>
    <property type="project" value="TreeGrafter"/>
</dbReference>
<dbReference type="GO" id="GO:0005634">
    <property type="term" value="C:nucleus"/>
    <property type="evidence" value="ECO:0007669"/>
    <property type="project" value="TreeGrafter"/>
</dbReference>
<dbReference type="PANTHER" id="PTHR46205">
    <property type="entry name" value="LOQUACIOUS, ISOFORM B"/>
    <property type="match status" value="1"/>
</dbReference>
<dbReference type="Pfam" id="PF00035">
    <property type="entry name" value="dsrm"/>
    <property type="match status" value="1"/>
</dbReference>
<dbReference type="GO" id="GO:0070920">
    <property type="term" value="P:regulation of regulatory ncRNA processing"/>
    <property type="evidence" value="ECO:0007669"/>
    <property type="project" value="TreeGrafter"/>
</dbReference>
<evidence type="ECO:0000256" key="2">
    <source>
        <dbReference type="PROSITE-ProRule" id="PRU00266"/>
    </source>
</evidence>
<dbReference type="SMART" id="SM00358">
    <property type="entry name" value="DSRM"/>
    <property type="match status" value="1"/>
</dbReference>
<dbReference type="EMBL" id="OE000110">
    <property type="protein sequence ID" value="CAD7452448.1"/>
    <property type="molecule type" value="Genomic_DNA"/>
</dbReference>
<proteinExistence type="predicted"/>
<organism evidence="4">
    <name type="scientific">Timema tahoe</name>
    <dbReference type="NCBI Taxonomy" id="61484"/>
    <lineage>
        <taxon>Eukaryota</taxon>
        <taxon>Metazoa</taxon>
        <taxon>Ecdysozoa</taxon>
        <taxon>Arthropoda</taxon>
        <taxon>Hexapoda</taxon>
        <taxon>Insecta</taxon>
        <taxon>Pterygota</taxon>
        <taxon>Neoptera</taxon>
        <taxon>Polyneoptera</taxon>
        <taxon>Phasmatodea</taxon>
        <taxon>Timematodea</taxon>
        <taxon>Timematoidea</taxon>
        <taxon>Timematidae</taxon>
        <taxon>Timema</taxon>
    </lineage>
</organism>
<dbReference type="GO" id="GO:0035197">
    <property type="term" value="F:siRNA binding"/>
    <property type="evidence" value="ECO:0007669"/>
    <property type="project" value="TreeGrafter"/>
</dbReference>
<dbReference type="GO" id="GO:0003725">
    <property type="term" value="F:double-stranded RNA binding"/>
    <property type="evidence" value="ECO:0007669"/>
    <property type="project" value="TreeGrafter"/>
</dbReference>
<dbReference type="GO" id="GO:0005737">
    <property type="term" value="C:cytoplasm"/>
    <property type="evidence" value="ECO:0007669"/>
    <property type="project" value="TreeGrafter"/>
</dbReference>
<reference evidence="4" key="1">
    <citation type="submission" date="2020-11" db="EMBL/GenBank/DDBJ databases">
        <authorList>
            <person name="Tran Van P."/>
        </authorList>
    </citation>
    <scope>NUCLEOTIDE SEQUENCE</scope>
</reference>
<name>A0A7R9I972_9NEOP</name>
<dbReference type="PANTHER" id="PTHR46205:SF3">
    <property type="entry name" value="LOQUACIOUS, ISOFORM B"/>
    <property type="match status" value="1"/>
</dbReference>
<keyword evidence="1 2" id="KW-0694">RNA-binding</keyword>
<gene>
    <name evidence="4" type="ORF">TTEB3V08_LOCUS627</name>
</gene>